<dbReference type="Pfam" id="PF03176">
    <property type="entry name" value="MMPL"/>
    <property type="match status" value="1"/>
</dbReference>
<keyword evidence="3" id="KW-1003">Cell membrane</keyword>
<dbReference type="Proteomes" id="UP000023152">
    <property type="component" value="Unassembled WGS sequence"/>
</dbReference>
<feature type="transmembrane region" description="Helical" evidence="7">
    <location>
        <begin position="14"/>
        <end position="35"/>
    </location>
</feature>
<organism evidence="9 10">
    <name type="scientific">Reticulomyxa filosa</name>
    <dbReference type="NCBI Taxonomy" id="46433"/>
    <lineage>
        <taxon>Eukaryota</taxon>
        <taxon>Sar</taxon>
        <taxon>Rhizaria</taxon>
        <taxon>Retaria</taxon>
        <taxon>Foraminifera</taxon>
        <taxon>Monothalamids</taxon>
        <taxon>Reticulomyxidae</taxon>
        <taxon>Reticulomyxa</taxon>
    </lineage>
</organism>
<gene>
    <name evidence="9" type="ORF">RFI_17788</name>
</gene>
<keyword evidence="10" id="KW-1185">Reference proteome</keyword>
<accession>X6N2B2</accession>
<protein>
    <recommendedName>
        <fullName evidence="8">Membrane transport protein MMPL domain-containing protein</fullName>
    </recommendedName>
</protein>
<feature type="domain" description="Membrane transport protein MMPL" evidence="8">
    <location>
        <begin position="8"/>
        <end position="123"/>
    </location>
</feature>
<evidence type="ECO:0000313" key="9">
    <source>
        <dbReference type="EMBL" id="ETO19442.1"/>
    </source>
</evidence>
<feature type="transmembrane region" description="Helical" evidence="7">
    <location>
        <begin position="98"/>
        <end position="123"/>
    </location>
</feature>
<evidence type="ECO:0000259" key="8">
    <source>
        <dbReference type="Pfam" id="PF03176"/>
    </source>
</evidence>
<dbReference type="SUPFAM" id="SSF82866">
    <property type="entry name" value="Multidrug efflux transporter AcrB transmembrane domain"/>
    <property type="match status" value="1"/>
</dbReference>
<feature type="transmembrane region" description="Helical" evidence="7">
    <location>
        <begin position="240"/>
        <end position="260"/>
    </location>
</feature>
<dbReference type="PANTHER" id="PTHR33406:SF6">
    <property type="entry name" value="MEMBRANE PROTEIN YDGH-RELATED"/>
    <property type="match status" value="1"/>
</dbReference>
<sequence>MRPVAEYGFNVNPFAPSIMMSVTVAMSIDYSLFLLTRFREEIEKQIKHGRTVDNVDVTAAIRQVTRWSGKVVAFSGFILSITYVGLVFYPMVMLQSVGLGASIAVMCTILINLTCTPALLLMFPDFFKVLGCQLPVYLQRLLARLGIKLPSQSAKYDKFINEEDNFEGPERNLIAQASINAPSNQPVDASHSLNIRTEDEISAYRKKPTPDAIHPFTITEEERANPCNRCWYECGSYSTLWPYSLIIIFVVYALIAPVGWRIVELRKQLEDTLIFPRNSEYLDTYEEVKQDFSAGALAPWYIIIPDPNFSPSNASRNVRSWVYIHDTGMIMTNLFHQLAISNYNMTTSIGISAFKDKNF</sequence>
<dbReference type="InterPro" id="IPR004869">
    <property type="entry name" value="MMPL_dom"/>
</dbReference>
<dbReference type="OrthoDB" id="438641at2759"/>
<evidence type="ECO:0000256" key="5">
    <source>
        <dbReference type="ARBA" id="ARBA00022989"/>
    </source>
</evidence>
<comment type="similarity">
    <text evidence="2">Belongs to the resistance-nodulation-cell division (RND) (TC 2.A.6) family. MmpL subfamily.</text>
</comment>
<evidence type="ECO:0000256" key="3">
    <source>
        <dbReference type="ARBA" id="ARBA00022475"/>
    </source>
</evidence>
<evidence type="ECO:0000256" key="6">
    <source>
        <dbReference type="ARBA" id="ARBA00023136"/>
    </source>
</evidence>
<dbReference type="InterPro" id="IPR050545">
    <property type="entry name" value="Mycobact_MmpL"/>
</dbReference>
<dbReference type="AlphaFoldDB" id="X6N2B2"/>
<dbReference type="EMBL" id="ASPP01013669">
    <property type="protein sequence ID" value="ETO19442.1"/>
    <property type="molecule type" value="Genomic_DNA"/>
</dbReference>
<evidence type="ECO:0000313" key="10">
    <source>
        <dbReference type="Proteomes" id="UP000023152"/>
    </source>
</evidence>
<evidence type="ECO:0000256" key="4">
    <source>
        <dbReference type="ARBA" id="ARBA00022692"/>
    </source>
</evidence>
<name>X6N2B2_RETFI</name>
<reference evidence="9 10" key="1">
    <citation type="journal article" date="2013" name="Curr. Biol.">
        <title>The Genome of the Foraminiferan Reticulomyxa filosa.</title>
        <authorList>
            <person name="Glockner G."/>
            <person name="Hulsmann N."/>
            <person name="Schleicher M."/>
            <person name="Noegel A.A."/>
            <person name="Eichinger L."/>
            <person name="Gallinger C."/>
            <person name="Pawlowski J."/>
            <person name="Sierra R."/>
            <person name="Euteneuer U."/>
            <person name="Pillet L."/>
            <person name="Moustafa A."/>
            <person name="Platzer M."/>
            <person name="Groth M."/>
            <person name="Szafranski K."/>
            <person name="Schliwa M."/>
        </authorList>
    </citation>
    <scope>NUCLEOTIDE SEQUENCE [LARGE SCALE GENOMIC DNA]</scope>
</reference>
<dbReference type="GO" id="GO:0005886">
    <property type="term" value="C:plasma membrane"/>
    <property type="evidence" value="ECO:0007669"/>
    <property type="project" value="UniProtKB-SubCell"/>
</dbReference>
<evidence type="ECO:0000256" key="2">
    <source>
        <dbReference type="ARBA" id="ARBA00010157"/>
    </source>
</evidence>
<comment type="caution">
    <text evidence="9">The sequence shown here is derived from an EMBL/GenBank/DDBJ whole genome shotgun (WGS) entry which is preliminary data.</text>
</comment>
<dbReference type="PANTHER" id="PTHR33406">
    <property type="entry name" value="MEMBRANE PROTEIN MJ1562-RELATED"/>
    <property type="match status" value="1"/>
</dbReference>
<keyword evidence="4 7" id="KW-0812">Transmembrane</keyword>
<evidence type="ECO:0000256" key="1">
    <source>
        <dbReference type="ARBA" id="ARBA00004651"/>
    </source>
</evidence>
<evidence type="ECO:0000256" key="7">
    <source>
        <dbReference type="SAM" id="Phobius"/>
    </source>
</evidence>
<dbReference type="Gene3D" id="1.20.1640.10">
    <property type="entry name" value="Multidrug efflux transporter AcrB transmembrane domain"/>
    <property type="match status" value="1"/>
</dbReference>
<comment type="subcellular location">
    <subcellularLocation>
        <location evidence="1">Cell membrane</location>
        <topology evidence="1">Multi-pass membrane protein</topology>
    </subcellularLocation>
</comment>
<proteinExistence type="inferred from homology"/>
<feature type="transmembrane region" description="Helical" evidence="7">
    <location>
        <begin position="71"/>
        <end position="92"/>
    </location>
</feature>
<keyword evidence="6 7" id="KW-0472">Membrane</keyword>
<keyword evidence="5 7" id="KW-1133">Transmembrane helix</keyword>